<dbReference type="InterPro" id="IPR038665">
    <property type="entry name" value="Voltage-dep_anion_channel_sf"/>
</dbReference>
<keyword evidence="4 5" id="KW-0472">Membrane</keyword>
<name>A0ABP2Z9J3_9GAMM</name>
<keyword evidence="7" id="KW-1185">Reference proteome</keyword>
<feature type="transmembrane region" description="Helical" evidence="5">
    <location>
        <begin position="222"/>
        <end position="243"/>
    </location>
</feature>
<dbReference type="InterPro" id="IPR052951">
    <property type="entry name" value="Tellurite_res_ion_channel"/>
</dbReference>
<dbReference type="CDD" id="cd09325">
    <property type="entry name" value="TDT_C4-dicarb_trans"/>
    <property type="match status" value="1"/>
</dbReference>
<accession>A0ABP2Z9J3</accession>
<organism evidence="6 7">
    <name type="scientific">Shewanella decolorationis S12</name>
    <dbReference type="NCBI Taxonomy" id="1353536"/>
    <lineage>
        <taxon>Bacteria</taxon>
        <taxon>Pseudomonadati</taxon>
        <taxon>Pseudomonadota</taxon>
        <taxon>Gammaproteobacteria</taxon>
        <taxon>Alteromonadales</taxon>
        <taxon>Shewanellaceae</taxon>
        <taxon>Shewanella</taxon>
    </lineage>
</organism>
<comment type="subcellular location">
    <subcellularLocation>
        <location evidence="1">Membrane</location>
        <topology evidence="1">Multi-pass membrane protein</topology>
    </subcellularLocation>
</comment>
<dbReference type="RefSeq" id="WP_023266321.1">
    <property type="nucleotide sequence ID" value="NZ_AXZL01000055.1"/>
</dbReference>
<evidence type="ECO:0000256" key="5">
    <source>
        <dbReference type="SAM" id="Phobius"/>
    </source>
</evidence>
<evidence type="ECO:0000256" key="2">
    <source>
        <dbReference type="ARBA" id="ARBA00022692"/>
    </source>
</evidence>
<evidence type="ECO:0000256" key="3">
    <source>
        <dbReference type="ARBA" id="ARBA00022989"/>
    </source>
</evidence>
<dbReference type="InterPro" id="IPR004695">
    <property type="entry name" value="SLAC1/Mae1/Ssu1/TehA"/>
</dbReference>
<dbReference type="PANTHER" id="PTHR37955">
    <property type="entry name" value="TELLURITE RESISTANCE PROTEIN TEHA"/>
    <property type="match status" value="1"/>
</dbReference>
<keyword evidence="2 5" id="KW-0812">Transmembrane</keyword>
<feature type="transmembrane region" description="Helical" evidence="5">
    <location>
        <begin position="288"/>
        <end position="309"/>
    </location>
</feature>
<comment type="caution">
    <text evidence="6">The sequence shown here is derived from an EMBL/GenBank/DDBJ whole genome shotgun (WGS) entry which is preliminary data.</text>
</comment>
<feature type="transmembrane region" description="Helical" evidence="5">
    <location>
        <begin position="255"/>
        <end position="276"/>
    </location>
</feature>
<dbReference type="Proteomes" id="UP000017548">
    <property type="component" value="Unassembled WGS sequence"/>
</dbReference>
<evidence type="ECO:0000256" key="1">
    <source>
        <dbReference type="ARBA" id="ARBA00004141"/>
    </source>
</evidence>
<feature type="transmembrane region" description="Helical" evidence="5">
    <location>
        <begin position="161"/>
        <end position="186"/>
    </location>
</feature>
<feature type="transmembrane region" description="Helical" evidence="5">
    <location>
        <begin position="77"/>
        <end position="100"/>
    </location>
</feature>
<gene>
    <name evidence="6" type="ORF">SHD_1227</name>
</gene>
<protein>
    <submittedName>
        <fullName evidence="6">C4-dicarboxylate transporter malic acid transport protein</fullName>
    </submittedName>
</protein>
<evidence type="ECO:0000256" key="4">
    <source>
        <dbReference type="ARBA" id="ARBA00023136"/>
    </source>
</evidence>
<proteinExistence type="predicted"/>
<reference evidence="6 7" key="1">
    <citation type="journal article" date="2013" name="Genome Announc.">
        <title>Draft Genome Sequence of Shewanella decolorationis S12, a Dye-Degrading Bacterium Isolated from a Wastewater Treatment Plant.</title>
        <authorList>
            <person name="Xu M."/>
            <person name="Fang Y."/>
            <person name="Liu J."/>
            <person name="Chen X."/>
            <person name="Sun G."/>
            <person name="Guo J."/>
            <person name="Hua Z."/>
            <person name="Tu Q."/>
            <person name="Wu L."/>
            <person name="Zhou J."/>
            <person name="Liu X."/>
        </authorList>
    </citation>
    <scope>NUCLEOTIDE SEQUENCE [LARGE SCALE GENOMIC DNA]</scope>
    <source>
        <strain evidence="6 7">S12</strain>
    </source>
</reference>
<evidence type="ECO:0000313" key="7">
    <source>
        <dbReference type="Proteomes" id="UP000017548"/>
    </source>
</evidence>
<dbReference type="Gene3D" id="1.50.10.150">
    <property type="entry name" value="Voltage-dependent anion channel"/>
    <property type="match status" value="1"/>
</dbReference>
<dbReference type="Pfam" id="PF03595">
    <property type="entry name" value="SLAC1"/>
    <property type="match status" value="1"/>
</dbReference>
<feature type="transmembrane region" description="Helical" evidence="5">
    <location>
        <begin position="43"/>
        <end position="65"/>
    </location>
</feature>
<dbReference type="PANTHER" id="PTHR37955:SF1">
    <property type="entry name" value="DEP DOMAIN-CONTAINING PROTEIN"/>
    <property type="match status" value="1"/>
</dbReference>
<feature type="transmembrane region" description="Helical" evidence="5">
    <location>
        <begin position="137"/>
        <end position="155"/>
    </location>
</feature>
<sequence length="332" mass="36214">MTSKRKRWTAQAAKLPSPMGGLALAIASLGWTWESVMPSLNGWGQLTGAVIASVLLILLAAKFILHPTVLKNELSHPVVGSVIPTFAMALMVVSNLLGHYFPHAGLILWLTAIAIHVIFLGAFIYFRAIDFKLEHMVPSWFVPPIGIIVAAVSFPSNGAPWLVNLILAFGMIAYLVMLPLMLYRLIFCQAVPDAAKPTIAILAAPASLSLAGYLTVCEQPSIALVAVLASIAVLMTAVIYLAFFHLLKLPFSPGYAAFTFPMVIGATALFKTAHWLAQFSQMSDLTQWVRLLADFELGVATLVVCYVVIRYLAHYIPNPIDYIFTSHHVELK</sequence>
<feature type="transmembrane region" description="Helical" evidence="5">
    <location>
        <begin position="106"/>
        <end position="125"/>
    </location>
</feature>
<keyword evidence="3 5" id="KW-1133">Transmembrane helix</keyword>
<feature type="transmembrane region" description="Helical" evidence="5">
    <location>
        <begin position="12"/>
        <end position="31"/>
    </location>
</feature>
<evidence type="ECO:0000313" key="6">
    <source>
        <dbReference type="EMBL" id="ESE42157.1"/>
    </source>
</evidence>
<feature type="transmembrane region" description="Helical" evidence="5">
    <location>
        <begin position="198"/>
        <end position="216"/>
    </location>
</feature>
<dbReference type="EMBL" id="AXZL01000055">
    <property type="protein sequence ID" value="ESE42157.1"/>
    <property type="molecule type" value="Genomic_DNA"/>
</dbReference>